<proteinExistence type="predicted"/>
<organism evidence="1">
    <name type="scientific">marine sediment metagenome</name>
    <dbReference type="NCBI Taxonomy" id="412755"/>
    <lineage>
        <taxon>unclassified sequences</taxon>
        <taxon>metagenomes</taxon>
        <taxon>ecological metagenomes</taxon>
    </lineage>
</organism>
<protein>
    <submittedName>
        <fullName evidence="1">Uncharacterized protein</fullName>
    </submittedName>
</protein>
<sequence length="23" mass="2537">LMQGVIKNECVEGPKGQNIVYCN</sequence>
<feature type="non-terminal residue" evidence="1">
    <location>
        <position position="1"/>
    </location>
</feature>
<gene>
    <name evidence="1" type="ORF">LCGC14_2702540</name>
</gene>
<dbReference type="AlphaFoldDB" id="A0A0F9A2Y1"/>
<name>A0A0F9A2Y1_9ZZZZ</name>
<accession>A0A0F9A2Y1</accession>
<dbReference type="EMBL" id="LAZR01048195">
    <property type="protein sequence ID" value="KKK92480.1"/>
    <property type="molecule type" value="Genomic_DNA"/>
</dbReference>
<reference evidence="1" key="1">
    <citation type="journal article" date="2015" name="Nature">
        <title>Complex archaea that bridge the gap between prokaryotes and eukaryotes.</title>
        <authorList>
            <person name="Spang A."/>
            <person name="Saw J.H."/>
            <person name="Jorgensen S.L."/>
            <person name="Zaremba-Niedzwiedzka K."/>
            <person name="Martijn J."/>
            <person name="Lind A.E."/>
            <person name="van Eijk R."/>
            <person name="Schleper C."/>
            <person name="Guy L."/>
            <person name="Ettema T.J."/>
        </authorList>
    </citation>
    <scope>NUCLEOTIDE SEQUENCE</scope>
</reference>
<comment type="caution">
    <text evidence="1">The sequence shown here is derived from an EMBL/GenBank/DDBJ whole genome shotgun (WGS) entry which is preliminary data.</text>
</comment>
<evidence type="ECO:0000313" key="1">
    <source>
        <dbReference type="EMBL" id="KKK92480.1"/>
    </source>
</evidence>